<feature type="region of interest" description="Disordered" evidence="5">
    <location>
        <begin position="312"/>
        <end position="342"/>
    </location>
</feature>
<evidence type="ECO:0000256" key="5">
    <source>
        <dbReference type="SAM" id="MobiDB-lite"/>
    </source>
</evidence>
<accession>A0AAV7YRI0</accession>
<sequence>MSIKQFCFRCKEIIEDRPVKVRGKVCHKKCWKCFKCSISFIATPFFFNAGEYYCMDCYEEAMEEDRKTPKPKEETTKPRLVRKDQQEKKTEEEKEKEIQTEQKKPKFESSKKKTSSSSSSSSTSETETKTKTGTERKHNKPTQKTTIEKIIPEKTISQKNTQAKQSSFNNSNQVSSEPKSQNKPKKTQTNTYTPKSNFSTTKTQTSYNRSQPKTSTKSSSSSSRSPRHFNQSNTNTKPNYSRRTERTEKPKIRPTYEKVEKEKRTEWKPNNNSNEDINRKEELRLKQSYLFDKIRKASPVFSRGNPFKKNYRWQVGGPINNRGRGRGRGRGSVRTQPKKQSEYSNKILELERRLNNLENKNKELTGKNKKYYQTIQNLTNKQNKNAQKSNSYNKTERKTSPKTRMTTSMTKRDVPQNNLRLMQSGFVSREVNKLQNLIHNITQEIEKEKFEKLRLLKEKRNKMFHIKELKELSESSSSSSSSSSSEEEVKNLNEEQISEKIDDLKKERIAIYDESEKLADKLQETEQFIEKNKTLLQSQLKLASSQNLGGEDRIRELKRLIQQTEYHLIDEKMKKRKVQENMIKFLDENNELLEGNESLLFGTNQNVDQIEEKVKTATNDISVIQNELKTTLQEKERLREVALNYKHKVENLKNKVLQDTGNQQIHQLLDNCDDLQSKITDLKIENEKLQNTKIEFKEKLMNNLWK</sequence>
<dbReference type="GO" id="GO:0046872">
    <property type="term" value="F:metal ion binding"/>
    <property type="evidence" value="ECO:0007669"/>
    <property type="project" value="UniProtKB-KW"/>
</dbReference>
<dbReference type="SMART" id="SM00132">
    <property type="entry name" value="LIM"/>
    <property type="match status" value="1"/>
</dbReference>
<evidence type="ECO:0000259" key="6">
    <source>
        <dbReference type="PROSITE" id="PS50023"/>
    </source>
</evidence>
<name>A0AAV7YRI0_9EUKA</name>
<organism evidence="7 8">
    <name type="scientific">Anaeramoeba flamelloides</name>
    <dbReference type="NCBI Taxonomy" id="1746091"/>
    <lineage>
        <taxon>Eukaryota</taxon>
        <taxon>Metamonada</taxon>
        <taxon>Anaeramoebidae</taxon>
        <taxon>Anaeramoeba</taxon>
    </lineage>
</organism>
<keyword evidence="3" id="KW-0440">LIM domain</keyword>
<comment type="caution">
    <text evidence="7">The sequence shown here is derived from an EMBL/GenBank/DDBJ whole genome shotgun (WGS) entry which is preliminary data.</text>
</comment>
<feature type="compositionally biased region" description="Basic and acidic residues" evidence="5">
    <location>
        <begin position="65"/>
        <end position="111"/>
    </location>
</feature>
<dbReference type="PROSITE" id="PS00478">
    <property type="entry name" value="LIM_DOMAIN_1"/>
    <property type="match status" value="1"/>
</dbReference>
<feature type="compositionally biased region" description="Low complexity" evidence="5">
    <location>
        <begin position="380"/>
        <end position="393"/>
    </location>
</feature>
<dbReference type="EMBL" id="JANTQA010000051">
    <property type="protein sequence ID" value="KAJ3430547.1"/>
    <property type="molecule type" value="Genomic_DNA"/>
</dbReference>
<dbReference type="Proteomes" id="UP001146793">
    <property type="component" value="Unassembled WGS sequence"/>
</dbReference>
<keyword evidence="2 3" id="KW-0862">Zinc</keyword>
<gene>
    <name evidence="7" type="ORF">M0812_23557</name>
</gene>
<evidence type="ECO:0000256" key="4">
    <source>
        <dbReference type="SAM" id="Coils"/>
    </source>
</evidence>
<feature type="coiled-coil region" evidence="4">
    <location>
        <begin position="607"/>
        <end position="699"/>
    </location>
</feature>
<keyword evidence="1 3" id="KW-0479">Metal-binding</keyword>
<evidence type="ECO:0000256" key="3">
    <source>
        <dbReference type="PROSITE-ProRule" id="PRU00125"/>
    </source>
</evidence>
<protein>
    <submittedName>
        <fullName evidence="7">Four and a half lim domains protein</fullName>
    </submittedName>
</protein>
<proteinExistence type="predicted"/>
<dbReference type="InterPro" id="IPR001781">
    <property type="entry name" value="Znf_LIM"/>
</dbReference>
<reference evidence="7" key="1">
    <citation type="submission" date="2022-08" db="EMBL/GenBank/DDBJ databases">
        <title>Novel sulphate-reducing endosymbionts in the free-living metamonad Anaeramoeba.</title>
        <authorList>
            <person name="Jerlstrom-Hultqvist J."/>
            <person name="Cepicka I."/>
            <person name="Gallot-Lavallee L."/>
            <person name="Salas-Leiva D."/>
            <person name="Curtis B.A."/>
            <person name="Zahonova K."/>
            <person name="Pipaliya S."/>
            <person name="Dacks J."/>
            <person name="Roger A.J."/>
        </authorList>
    </citation>
    <scope>NUCLEOTIDE SEQUENCE</scope>
    <source>
        <strain evidence="7">Busselton2</strain>
    </source>
</reference>
<dbReference type="PROSITE" id="PS50023">
    <property type="entry name" value="LIM_DOMAIN_2"/>
    <property type="match status" value="1"/>
</dbReference>
<feature type="compositionally biased region" description="Low complexity" evidence="5">
    <location>
        <begin position="165"/>
        <end position="176"/>
    </location>
</feature>
<feature type="compositionally biased region" description="Basic and acidic residues" evidence="5">
    <location>
        <begin position="242"/>
        <end position="267"/>
    </location>
</feature>
<dbReference type="CDD" id="cd08368">
    <property type="entry name" value="LIM"/>
    <property type="match status" value="1"/>
</dbReference>
<evidence type="ECO:0000256" key="1">
    <source>
        <dbReference type="ARBA" id="ARBA00022723"/>
    </source>
</evidence>
<feature type="region of interest" description="Disordered" evidence="5">
    <location>
        <begin position="378"/>
        <end position="410"/>
    </location>
</feature>
<evidence type="ECO:0000256" key="2">
    <source>
        <dbReference type="ARBA" id="ARBA00022833"/>
    </source>
</evidence>
<keyword evidence="4" id="KW-0175">Coiled coil</keyword>
<evidence type="ECO:0000313" key="7">
    <source>
        <dbReference type="EMBL" id="KAJ3430547.1"/>
    </source>
</evidence>
<feature type="compositionally biased region" description="Basic and acidic residues" evidence="5">
    <location>
        <begin position="126"/>
        <end position="136"/>
    </location>
</feature>
<feature type="compositionally biased region" description="Polar residues" evidence="5">
    <location>
        <begin position="228"/>
        <end position="241"/>
    </location>
</feature>
<feature type="compositionally biased region" description="Low complexity" evidence="5">
    <location>
        <begin position="115"/>
        <end position="125"/>
    </location>
</feature>
<feature type="compositionally biased region" description="Low complexity" evidence="5">
    <location>
        <begin position="474"/>
        <end position="484"/>
    </location>
</feature>
<feature type="region of interest" description="Disordered" evidence="5">
    <location>
        <begin position="65"/>
        <end position="279"/>
    </location>
</feature>
<dbReference type="Pfam" id="PF00412">
    <property type="entry name" value="LIM"/>
    <property type="match status" value="1"/>
</dbReference>
<feature type="compositionally biased region" description="Low complexity" evidence="5">
    <location>
        <begin position="212"/>
        <end position="224"/>
    </location>
</feature>
<feature type="region of interest" description="Disordered" evidence="5">
    <location>
        <begin position="470"/>
        <end position="495"/>
    </location>
</feature>
<feature type="compositionally biased region" description="Polar residues" evidence="5">
    <location>
        <begin position="177"/>
        <end position="211"/>
    </location>
</feature>
<feature type="domain" description="LIM zinc-binding" evidence="6">
    <location>
        <begin position="5"/>
        <end position="64"/>
    </location>
</feature>
<dbReference type="Gene3D" id="2.10.110.10">
    <property type="entry name" value="Cysteine Rich Protein"/>
    <property type="match status" value="1"/>
</dbReference>
<evidence type="ECO:0000313" key="8">
    <source>
        <dbReference type="Proteomes" id="UP001146793"/>
    </source>
</evidence>
<dbReference type="AlphaFoldDB" id="A0AAV7YRI0"/>